<dbReference type="Gene3D" id="2.70.98.10">
    <property type="match status" value="1"/>
</dbReference>
<gene>
    <name evidence="6" type="ORF">DPMN_124757</name>
</gene>
<comment type="pathway">
    <text evidence="2">Carbohydrate metabolism; galactose metabolism.</text>
</comment>
<dbReference type="PANTHER" id="PTHR10091">
    <property type="entry name" value="ALDOSE-1-EPIMERASE"/>
    <property type="match status" value="1"/>
</dbReference>
<name>A0A9D4JWH5_DREPO</name>
<evidence type="ECO:0000313" key="6">
    <source>
        <dbReference type="EMBL" id="KAH3822963.1"/>
    </source>
</evidence>
<dbReference type="Proteomes" id="UP000828390">
    <property type="component" value="Unassembled WGS sequence"/>
</dbReference>
<dbReference type="InterPro" id="IPR018052">
    <property type="entry name" value="Ald1_epimerase_CS"/>
</dbReference>
<reference evidence="6" key="1">
    <citation type="journal article" date="2019" name="bioRxiv">
        <title>The Genome of the Zebra Mussel, Dreissena polymorpha: A Resource for Invasive Species Research.</title>
        <authorList>
            <person name="McCartney M.A."/>
            <person name="Auch B."/>
            <person name="Kono T."/>
            <person name="Mallez S."/>
            <person name="Zhang Y."/>
            <person name="Obille A."/>
            <person name="Becker A."/>
            <person name="Abrahante J.E."/>
            <person name="Garbe J."/>
            <person name="Badalamenti J.P."/>
            <person name="Herman A."/>
            <person name="Mangelson H."/>
            <person name="Liachko I."/>
            <person name="Sullivan S."/>
            <person name="Sone E.D."/>
            <person name="Koren S."/>
            <person name="Silverstein K.A.T."/>
            <person name="Beckman K.B."/>
            <person name="Gohl D.M."/>
        </authorList>
    </citation>
    <scope>NUCLEOTIDE SEQUENCE</scope>
    <source>
        <strain evidence="6">Duluth1</strain>
        <tissue evidence="6">Whole animal</tissue>
    </source>
</reference>
<dbReference type="InterPro" id="IPR011013">
    <property type="entry name" value="Gal_mutarotase_sf_dom"/>
</dbReference>
<dbReference type="SUPFAM" id="SSF74650">
    <property type="entry name" value="Galactose mutarotase-like"/>
    <property type="match status" value="1"/>
</dbReference>
<evidence type="ECO:0000256" key="4">
    <source>
        <dbReference type="ARBA" id="ARBA00032729"/>
    </source>
</evidence>
<dbReference type="GO" id="GO:0006006">
    <property type="term" value="P:glucose metabolic process"/>
    <property type="evidence" value="ECO:0007669"/>
    <property type="project" value="TreeGrafter"/>
</dbReference>
<evidence type="ECO:0000256" key="3">
    <source>
        <dbReference type="ARBA" id="ARBA00021023"/>
    </source>
</evidence>
<dbReference type="GO" id="GO:0004034">
    <property type="term" value="F:aldose 1-epimerase activity"/>
    <property type="evidence" value="ECO:0007669"/>
    <property type="project" value="UniProtKB-EC"/>
</dbReference>
<evidence type="ECO:0000256" key="2">
    <source>
        <dbReference type="ARBA" id="ARBA00004947"/>
    </source>
</evidence>
<sequence length="79" mass="9078">MFSFQRLWTPFVNDNRLTLTYRSPEGEDGFPGDMDVTLTYTLDEDGLLTLDYLATTTKPCPLNFTNHSYFNLAGQVYNI</sequence>
<evidence type="ECO:0000313" key="7">
    <source>
        <dbReference type="Proteomes" id="UP000828390"/>
    </source>
</evidence>
<dbReference type="AlphaFoldDB" id="A0A9D4JWH5"/>
<dbReference type="InterPro" id="IPR008183">
    <property type="entry name" value="Aldose_1/G6P_1-epimerase"/>
</dbReference>
<comment type="catalytic activity">
    <reaction evidence="1">
        <text>alpha-D-galactose = beta-D-galactose</text>
        <dbReference type="Rhea" id="RHEA:28675"/>
        <dbReference type="ChEBI" id="CHEBI:27667"/>
        <dbReference type="ChEBI" id="CHEBI:28061"/>
        <dbReference type="EC" id="5.1.3.3"/>
    </reaction>
    <physiologicalReaction direction="right-to-left" evidence="1">
        <dbReference type="Rhea" id="RHEA:28677"/>
    </physiologicalReaction>
</comment>
<comment type="function">
    <text evidence="5">Mutarotase that catalyzes the interconversion of beta-D-galactose and alpha-D-galactose during galactose metabolism. Beta-D-galactose is metabolized in the liver into glucose 1-phosphate, the primary metabolic fuel, by the action of four enzymes that constitute the Leloir pathway: GALM, GALK1 (galactokinase), GALT (galactose-1-phosphate uridylyltransferase) and GALE (UDP-galactose-4'-epimerase). Involved in the maintenance of the equilibrium between the beta- and alpha-anomers of galactose, therefore ensuring a sufficient supply of the alpha-anomer for GALK1. Also active on D-glucose although shows a preference for galactose over glucose.</text>
</comment>
<dbReference type="EMBL" id="JAIWYP010000005">
    <property type="protein sequence ID" value="KAH3822963.1"/>
    <property type="molecule type" value="Genomic_DNA"/>
</dbReference>
<comment type="caution">
    <text evidence="6">The sequence shown here is derived from an EMBL/GenBank/DDBJ whole genome shotgun (WGS) entry which is preliminary data.</text>
</comment>
<dbReference type="GO" id="GO:0030246">
    <property type="term" value="F:carbohydrate binding"/>
    <property type="evidence" value="ECO:0007669"/>
    <property type="project" value="InterPro"/>
</dbReference>
<dbReference type="PANTHER" id="PTHR10091:SF0">
    <property type="entry name" value="GALACTOSE MUTAROTASE"/>
    <property type="match status" value="1"/>
</dbReference>
<proteinExistence type="predicted"/>
<dbReference type="Pfam" id="PF01263">
    <property type="entry name" value="Aldose_epim"/>
    <property type="match status" value="1"/>
</dbReference>
<evidence type="ECO:0000256" key="1">
    <source>
        <dbReference type="ARBA" id="ARBA00001712"/>
    </source>
</evidence>
<dbReference type="InterPro" id="IPR014718">
    <property type="entry name" value="GH-type_carb-bd"/>
</dbReference>
<keyword evidence="7" id="KW-1185">Reference proteome</keyword>
<accession>A0A9D4JWH5</accession>
<dbReference type="GO" id="GO:0033499">
    <property type="term" value="P:galactose catabolic process via UDP-galactose, Leloir pathway"/>
    <property type="evidence" value="ECO:0007669"/>
    <property type="project" value="TreeGrafter"/>
</dbReference>
<evidence type="ECO:0000256" key="5">
    <source>
        <dbReference type="ARBA" id="ARBA00045743"/>
    </source>
</evidence>
<reference evidence="6" key="2">
    <citation type="submission" date="2020-11" db="EMBL/GenBank/DDBJ databases">
        <authorList>
            <person name="McCartney M.A."/>
            <person name="Auch B."/>
            <person name="Kono T."/>
            <person name="Mallez S."/>
            <person name="Becker A."/>
            <person name="Gohl D.M."/>
            <person name="Silverstein K.A.T."/>
            <person name="Koren S."/>
            <person name="Bechman K.B."/>
            <person name="Herman A."/>
            <person name="Abrahante J.E."/>
            <person name="Garbe J."/>
        </authorList>
    </citation>
    <scope>NUCLEOTIDE SEQUENCE</scope>
    <source>
        <strain evidence="6">Duluth1</strain>
        <tissue evidence="6">Whole animal</tissue>
    </source>
</reference>
<organism evidence="6 7">
    <name type="scientific">Dreissena polymorpha</name>
    <name type="common">Zebra mussel</name>
    <name type="synonym">Mytilus polymorpha</name>
    <dbReference type="NCBI Taxonomy" id="45954"/>
    <lineage>
        <taxon>Eukaryota</taxon>
        <taxon>Metazoa</taxon>
        <taxon>Spiralia</taxon>
        <taxon>Lophotrochozoa</taxon>
        <taxon>Mollusca</taxon>
        <taxon>Bivalvia</taxon>
        <taxon>Autobranchia</taxon>
        <taxon>Heteroconchia</taxon>
        <taxon>Euheterodonta</taxon>
        <taxon>Imparidentia</taxon>
        <taxon>Neoheterodontei</taxon>
        <taxon>Myida</taxon>
        <taxon>Dreissenoidea</taxon>
        <taxon>Dreissenidae</taxon>
        <taxon>Dreissena</taxon>
    </lineage>
</organism>
<protein>
    <recommendedName>
        <fullName evidence="3">Galactose mutarotase</fullName>
    </recommendedName>
    <alternativeName>
        <fullName evidence="4">Aldose 1-epimerase</fullName>
    </alternativeName>
</protein>
<dbReference type="PROSITE" id="PS00545">
    <property type="entry name" value="ALDOSE_1_EPIMERASE"/>
    <property type="match status" value="1"/>
</dbReference>